<name>A0A1Y3BW23_EURMA</name>
<dbReference type="InterPro" id="IPR019545">
    <property type="entry name" value="DM13_domain"/>
</dbReference>
<keyword evidence="1" id="KW-0732">Signal</keyword>
<evidence type="ECO:0000313" key="3">
    <source>
        <dbReference type="EMBL" id="OTF83325.1"/>
    </source>
</evidence>
<comment type="caution">
    <text evidence="3">The sequence shown here is derived from an EMBL/GenBank/DDBJ whole genome shotgun (WGS) entry which is preliminary data.</text>
</comment>
<dbReference type="AlphaFoldDB" id="A0A1Y3BW23"/>
<organism evidence="3 4">
    <name type="scientific">Euroglyphus maynei</name>
    <name type="common">Mayne's house dust mite</name>
    <dbReference type="NCBI Taxonomy" id="6958"/>
    <lineage>
        <taxon>Eukaryota</taxon>
        <taxon>Metazoa</taxon>
        <taxon>Ecdysozoa</taxon>
        <taxon>Arthropoda</taxon>
        <taxon>Chelicerata</taxon>
        <taxon>Arachnida</taxon>
        <taxon>Acari</taxon>
        <taxon>Acariformes</taxon>
        <taxon>Sarcoptiformes</taxon>
        <taxon>Astigmata</taxon>
        <taxon>Psoroptidia</taxon>
        <taxon>Analgoidea</taxon>
        <taxon>Pyroglyphidae</taxon>
        <taxon>Pyroglyphinae</taxon>
        <taxon>Euroglyphus</taxon>
    </lineage>
</organism>
<feature type="chain" id="PRO_5012282638" description="DM13 domain-containing protein" evidence="1">
    <location>
        <begin position="24"/>
        <end position="77"/>
    </location>
</feature>
<accession>A0A1Y3BW23</accession>
<protein>
    <recommendedName>
        <fullName evidence="2">DM13 domain-containing protein</fullName>
    </recommendedName>
</protein>
<evidence type="ECO:0000259" key="2">
    <source>
        <dbReference type="PROSITE" id="PS51549"/>
    </source>
</evidence>
<dbReference type="EMBL" id="MUJZ01004147">
    <property type="protein sequence ID" value="OTF83325.1"/>
    <property type="molecule type" value="Genomic_DNA"/>
</dbReference>
<feature type="domain" description="DM13" evidence="2">
    <location>
        <begin position="39"/>
        <end position="77"/>
    </location>
</feature>
<evidence type="ECO:0000313" key="4">
    <source>
        <dbReference type="Proteomes" id="UP000194236"/>
    </source>
</evidence>
<evidence type="ECO:0000256" key="1">
    <source>
        <dbReference type="SAM" id="SignalP"/>
    </source>
</evidence>
<feature type="non-terminal residue" evidence="3">
    <location>
        <position position="77"/>
    </location>
</feature>
<reference evidence="3 4" key="1">
    <citation type="submission" date="2017-03" db="EMBL/GenBank/DDBJ databases">
        <title>Genome Survey of Euroglyphus maynei.</title>
        <authorList>
            <person name="Arlian L.G."/>
            <person name="Morgan M.S."/>
            <person name="Rider S.D."/>
        </authorList>
    </citation>
    <scope>NUCLEOTIDE SEQUENCE [LARGE SCALE GENOMIC DNA]</scope>
    <source>
        <strain evidence="3">Arlian Lab</strain>
        <tissue evidence="3">Whole body</tissue>
    </source>
</reference>
<sequence length="77" mass="9164">MKNQLKIFILLFSFWLLFDLTELSLDHKNNNGYFGKYVGSFNHDWNHNHDNIITGNVYFVNKQTLFINNFSFDGQQS</sequence>
<dbReference type="Proteomes" id="UP000194236">
    <property type="component" value="Unassembled WGS sequence"/>
</dbReference>
<gene>
    <name evidence="3" type="ORF">BLA29_013945</name>
</gene>
<proteinExistence type="predicted"/>
<keyword evidence="4" id="KW-1185">Reference proteome</keyword>
<dbReference type="PROSITE" id="PS51549">
    <property type="entry name" value="DM13"/>
    <property type="match status" value="1"/>
</dbReference>
<feature type="signal peptide" evidence="1">
    <location>
        <begin position="1"/>
        <end position="23"/>
    </location>
</feature>